<dbReference type="PANTHER" id="PTHR10339">
    <property type="entry name" value="ADP-RIBOSYLTRANSFERASE"/>
    <property type="match status" value="1"/>
</dbReference>
<keyword evidence="3 10" id="KW-0808">Transferase</keyword>
<proteinExistence type="inferred from homology"/>
<evidence type="ECO:0000256" key="1">
    <source>
        <dbReference type="ARBA" id="ARBA00009558"/>
    </source>
</evidence>
<dbReference type="PROSITE" id="PS51996">
    <property type="entry name" value="TR_MART"/>
    <property type="match status" value="1"/>
</dbReference>
<evidence type="ECO:0000256" key="8">
    <source>
        <dbReference type="ARBA" id="ARBA00023157"/>
    </source>
</evidence>
<keyword evidence="5 10" id="KW-0732">Signal</keyword>
<keyword evidence="8" id="KW-1015">Disulfide bond</keyword>
<dbReference type="Pfam" id="PF01129">
    <property type="entry name" value="ART"/>
    <property type="match status" value="1"/>
</dbReference>
<comment type="similarity">
    <text evidence="1 10">Belongs to the Arg-specific ADP-ribosyltransferase family.</text>
</comment>
<evidence type="ECO:0000313" key="12">
    <source>
        <dbReference type="Proteomes" id="UP000564407"/>
    </source>
</evidence>
<evidence type="ECO:0000256" key="2">
    <source>
        <dbReference type="ARBA" id="ARBA00022676"/>
    </source>
</evidence>
<dbReference type="InterPro" id="IPR050999">
    <property type="entry name" value="ADP-ribosyltransferase_ARG"/>
</dbReference>
<keyword evidence="2 10" id="KW-0328">Glycosyltransferase</keyword>
<dbReference type="EMBL" id="VZRP01001317">
    <property type="protein sequence ID" value="NWV59342.1"/>
    <property type="molecule type" value="Genomic_DNA"/>
</dbReference>
<keyword evidence="4" id="KW-0548">Nucleotidyltransferase</keyword>
<dbReference type="GO" id="GO:0005615">
    <property type="term" value="C:extracellular space"/>
    <property type="evidence" value="ECO:0007669"/>
    <property type="project" value="UniProtKB-ARBA"/>
</dbReference>
<dbReference type="PANTHER" id="PTHR10339:SF19">
    <property type="entry name" value="GPI-LINKED NAD(P)(+)--ARGININE ADP-RIBOSYLTRANSFERASE 1"/>
    <property type="match status" value="1"/>
</dbReference>
<gene>
    <name evidence="11" type="primary">Madprt_0</name>
    <name evidence="11" type="ORF">MALELE_R14439</name>
</gene>
<dbReference type="GO" id="GO:0106274">
    <property type="term" value="F:NAD+-protein-arginine ADP-ribosyltransferase activity"/>
    <property type="evidence" value="ECO:0007669"/>
    <property type="project" value="UniProtKB-EC"/>
</dbReference>
<feature type="chain" id="PRO_5029945688" description="NAD(P)(+)--arginine ADP-ribosyltransferase" evidence="10">
    <location>
        <begin position="26"/>
        <end position="227"/>
    </location>
</feature>
<dbReference type="GO" id="GO:0003950">
    <property type="term" value="F:NAD+ poly-ADP-ribosyltransferase activity"/>
    <property type="evidence" value="ECO:0007669"/>
    <property type="project" value="TreeGrafter"/>
</dbReference>
<feature type="signal peptide" evidence="10">
    <location>
        <begin position="1"/>
        <end position="25"/>
    </location>
</feature>
<sequence length="227" mass="25755">WPLPSMASVAQTLALLAMTTATALMDEVPMDMAPHSFDDQYQGCRDNMTAALPELKHSEFQQNSLFSQAWAQAVAEWQKRGSRVSPLLSSDQAIAIMVYTMPTSLYREFNAAVREAGRSGQHYWDNFHFKVLHFLLTDALATLRDTRGPSCHEVTQGVLSVRFEVQRGQKVRFGQFTSTSLSKMVSERYGTDTFFWMHTCHGVDIADFSFNPREQEVLIPPFETFEV</sequence>
<keyword evidence="7 10" id="KW-0520">NAD</keyword>
<evidence type="ECO:0000256" key="7">
    <source>
        <dbReference type="ARBA" id="ARBA00023027"/>
    </source>
</evidence>
<keyword evidence="6 10" id="KW-0521">NADP</keyword>
<protein>
    <recommendedName>
        <fullName evidence="10">NAD(P)(+)--arginine ADP-ribosyltransferase</fullName>
        <ecNumber evidence="10">2.4.2.31</ecNumber>
    </recommendedName>
    <alternativeName>
        <fullName evidence="10">Mono(ADP-ribosyl)transferase</fullName>
    </alternativeName>
</protein>
<evidence type="ECO:0000256" key="10">
    <source>
        <dbReference type="RuleBase" id="RU361228"/>
    </source>
</evidence>
<evidence type="ECO:0000256" key="9">
    <source>
        <dbReference type="ARBA" id="ARBA00047597"/>
    </source>
</evidence>
<evidence type="ECO:0000256" key="6">
    <source>
        <dbReference type="ARBA" id="ARBA00022857"/>
    </source>
</evidence>
<comment type="catalytic activity">
    <reaction evidence="9 10">
        <text>L-arginyl-[protein] + NAD(+) = N(omega)-(ADP-D-ribosyl)-L-arginyl-[protein] + nicotinamide + H(+)</text>
        <dbReference type="Rhea" id="RHEA:19149"/>
        <dbReference type="Rhea" id="RHEA-COMP:10532"/>
        <dbReference type="Rhea" id="RHEA-COMP:15087"/>
        <dbReference type="ChEBI" id="CHEBI:15378"/>
        <dbReference type="ChEBI" id="CHEBI:17154"/>
        <dbReference type="ChEBI" id="CHEBI:29965"/>
        <dbReference type="ChEBI" id="CHEBI:57540"/>
        <dbReference type="ChEBI" id="CHEBI:142554"/>
        <dbReference type="EC" id="2.4.2.31"/>
    </reaction>
</comment>
<reference evidence="11 12" key="1">
    <citation type="submission" date="2019-09" db="EMBL/GenBank/DDBJ databases">
        <title>Bird 10,000 Genomes (B10K) Project - Family phase.</title>
        <authorList>
            <person name="Zhang G."/>
        </authorList>
    </citation>
    <scope>NUCLEOTIDE SEQUENCE [LARGE SCALE GENOMIC DNA]</scope>
    <source>
        <strain evidence="11">B10K-DU-029-44</strain>
        <tissue evidence="11">Heart</tissue>
    </source>
</reference>
<feature type="non-terminal residue" evidence="11">
    <location>
        <position position="227"/>
    </location>
</feature>
<dbReference type="GO" id="GO:0016779">
    <property type="term" value="F:nucleotidyltransferase activity"/>
    <property type="evidence" value="ECO:0007669"/>
    <property type="project" value="UniProtKB-KW"/>
</dbReference>
<dbReference type="InterPro" id="IPR000768">
    <property type="entry name" value="ART"/>
</dbReference>
<dbReference type="SUPFAM" id="SSF56399">
    <property type="entry name" value="ADP-ribosylation"/>
    <property type="match status" value="1"/>
</dbReference>
<comment type="caution">
    <text evidence="11">The sequence shown here is derived from an EMBL/GenBank/DDBJ whole genome shotgun (WGS) entry which is preliminary data.</text>
</comment>
<dbReference type="AlphaFoldDB" id="A0A7K6G7U2"/>
<evidence type="ECO:0000256" key="3">
    <source>
        <dbReference type="ARBA" id="ARBA00022679"/>
    </source>
</evidence>
<evidence type="ECO:0000256" key="5">
    <source>
        <dbReference type="ARBA" id="ARBA00022729"/>
    </source>
</evidence>
<feature type="non-terminal residue" evidence="11">
    <location>
        <position position="1"/>
    </location>
</feature>
<organism evidence="11 12">
    <name type="scientific">Malurus elegans</name>
    <name type="common">Red-winged fairywren</name>
    <dbReference type="NCBI Taxonomy" id="720584"/>
    <lineage>
        <taxon>Eukaryota</taxon>
        <taxon>Metazoa</taxon>
        <taxon>Chordata</taxon>
        <taxon>Craniata</taxon>
        <taxon>Vertebrata</taxon>
        <taxon>Euteleostomi</taxon>
        <taxon>Archelosauria</taxon>
        <taxon>Archosauria</taxon>
        <taxon>Dinosauria</taxon>
        <taxon>Saurischia</taxon>
        <taxon>Theropoda</taxon>
        <taxon>Coelurosauria</taxon>
        <taxon>Aves</taxon>
        <taxon>Neognathae</taxon>
        <taxon>Neoaves</taxon>
        <taxon>Telluraves</taxon>
        <taxon>Australaves</taxon>
        <taxon>Passeriformes</taxon>
        <taxon>Meliphagoidea</taxon>
        <taxon>Maluridae</taxon>
        <taxon>Malurus</taxon>
    </lineage>
</organism>
<dbReference type="EC" id="2.4.2.31" evidence="10"/>
<accession>A0A7K6G7U2</accession>
<evidence type="ECO:0000313" key="11">
    <source>
        <dbReference type="EMBL" id="NWV59342.1"/>
    </source>
</evidence>
<dbReference type="Gene3D" id="3.90.176.10">
    <property type="entry name" value="Toxin ADP-ribosyltransferase, Chain A, domain 1"/>
    <property type="match status" value="1"/>
</dbReference>
<keyword evidence="12" id="KW-1185">Reference proteome</keyword>
<dbReference type="PROSITE" id="PS01291">
    <property type="entry name" value="ART"/>
    <property type="match status" value="1"/>
</dbReference>
<dbReference type="Proteomes" id="UP000564407">
    <property type="component" value="Unassembled WGS sequence"/>
</dbReference>
<name>A0A7K6G7U2_9PASS</name>
<evidence type="ECO:0000256" key="4">
    <source>
        <dbReference type="ARBA" id="ARBA00022695"/>
    </source>
</evidence>
<dbReference type="PRINTS" id="PR00970">
    <property type="entry name" value="RIBTRNSFRASE"/>
</dbReference>
<dbReference type="GO" id="GO:0046677">
    <property type="term" value="P:response to antibiotic"/>
    <property type="evidence" value="ECO:0007669"/>
    <property type="project" value="UniProtKB-ARBA"/>
</dbReference>
<dbReference type="GO" id="GO:0044194">
    <property type="term" value="C:cytolytic granule"/>
    <property type="evidence" value="ECO:0007669"/>
    <property type="project" value="UniProtKB-ARBA"/>
</dbReference>
<dbReference type="FunFam" id="3.90.176.10:FF:000001">
    <property type="entry name" value="NAD(P)(+)--arginine ADP-ribosyltransferase"/>
    <property type="match status" value="1"/>
</dbReference>